<dbReference type="Pfam" id="PF16259">
    <property type="entry name" value="DUF4913"/>
    <property type="match status" value="1"/>
</dbReference>
<dbReference type="Proteomes" id="UP001500466">
    <property type="component" value="Unassembled WGS sequence"/>
</dbReference>
<feature type="region of interest" description="Disordered" evidence="1">
    <location>
        <begin position="1"/>
        <end position="74"/>
    </location>
</feature>
<reference evidence="3" key="1">
    <citation type="journal article" date="2019" name="Int. J. Syst. Evol. Microbiol.">
        <title>The Global Catalogue of Microorganisms (GCM) 10K type strain sequencing project: providing services to taxonomists for standard genome sequencing and annotation.</title>
        <authorList>
            <consortium name="The Broad Institute Genomics Platform"/>
            <consortium name="The Broad Institute Genome Sequencing Center for Infectious Disease"/>
            <person name="Wu L."/>
            <person name="Ma J."/>
        </authorList>
    </citation>
    <scope>NUCLEOTIDE SEQUENCE [LARGE SCALE GENOMIC DNA]</scope>
    <source>
        <strain evidence="3">JCM 17986</strain>
    </source>
</reference>
<protein>
    <recommendedName>
        <fullName evidence="4">DUF4913 domain-containing protein</fullName>
    </recommendedName>
</protein>
<comment type="caution">
    <text evidence="2">The sequence shown here is derived from an EMBL/GenBank/DDBJ whole genome shotgun (WGS) entry which is preliminary data.</text>
</comment>
<evidence type="ECO:0000256" key="1">
    <source>
        <dbReference type="SAM" id="MobiDB-lite"/>
    </source>
</evidence>
<gene>
    <name evidence="2" type="ORF">GCM10023205_04450</name>
</gene>
<feature type="compositionally biased region" description="Low complexity" evidence="1">
    <location>
        <begin position="1"/>
        <end position="13"/>
    </location>
</feature>
<accession>A0ABP9GME1</accession>
<dbReference type="RefSeq" id="WP_345673480.1">
    <property type="nucleotide sequence ID" value="NZ_BAABHS010000001.1"/>
</dbReference>
<sequence length="251" mass="27114">MPVAPGPARAGGPTRQDSAITTPALPDDEPPSQEEAFAGIPADAGVTADRRWAALPQRRRRTADPFADEEPLPDDPAELQAMVRSLLGLTRTQEMLLHQTPPPPTYPGDSFGPPGTDVADVRGGWAPFILTLDGDAYTAELGRLVGWVDNFLRPTFAREVTATRPWCLYWPEHPEAVARLHALWLAYGQHLDEEAGPAGMAVWIRDILDHAVLQLRAPDGPFAACATRAGSDAHRLLPPPEPTLWAAPEAA</sequence>
<evidence type="ECO:0000313" key="2">
    <source>
        <dbReference type="EMBL" id="GAA4947606.1"/>
    </source>
</evidence>
<proteinExistence type="predicted"/>
<name>A0ABP9GME1_9ACTN</name>
<evidence type="ECO:0008006" key="4">
    <source>
        <dbReference type="Google" id="ProtNLM"/>
    </source>
</evidence>
<organism evidence="2 3">
    <name type="scientific">Yinghuangia aomiensis</name>
    <dbReference type="NCBI Taxonomy" id="676205"/>
    <lineage>
        <taxon>Bacteria</taxon>
        <taxon>Bacillati</taxon>
        <taxon>Actinomycetota</taxon>
        <taxon>Actinomycetes</taxon>
        <taxon>Kitasatosporales</taxon>
        <taxon>Streptomycetaceae</taxon>
        <taxon>Yinghuangia</taxon>
    </lineage>
</organism>
<evidence type="ECO:0000313" key="3">
    <source>
        <dbReference type="Proteomes" id="UP001500466"/>
    </source>
</evidence>
<keyword evidence="3" id="KW-1185">Reference proteome</keyword>
<dbReference type="EMBL" id="BAABHS010000001">
    <property type="protein sequence ID" value="GAA4947606.1"/>
    <property type="molecule type" value="Genomic_DNA"/>
</dbReference>
<dbReference type="InterPro" id="IPR032584">
    <property type="entry name" value="DUF4913"/>
</dbReference>